<evidence type="ECO:0000313" key="2">
    <source>
        <dbReference type="EMBL" id="MFD1986807.1"/>
    </source>
</evidence>
<reference evidence="3" key="1">
    <citation type="journal article" date="2019" name="Int. J. Syst. Evol. Microbiol.">
        <title>The Global Catalogue of Microorganisms (GCM) 10K type strain sequencing project: providing services to taxonomists for standard genome sequencing and annotation.</title>
        <authorList>
            <consortium name="The Broad Institute Genomics Platform"/>
            <consortium name="The Broad Institute Genome Sequencing Center for Infectious Disease"/>
            <person name="Wu L."/>
            <person name="Ma J."/>
        </authorList>
    </citation>
    <scope>NUCLEOTIDE SEQUENCE [LARGE SCALE GENOMIC DNA]</scope>
    <source>
        <strain evidence="3">CGMCC 1.16225</strain>
    </source>
</reference>
<organism evidence="2 3">
    <name type="scientific">Mesorhizobium newzealandense</name>
    <dbReference type="NCBI Taxonomy" id="1300302"/>
    <lineage>
        <taxon>Bacteria</taxon>
        <taxon>Pseudomonadati</taxon>
        <taxon>Pseudomonadota</taxon>
        <taxon>Alphaproteobacteria</taxon>
        <taxon>Hyphomicrobiales</taxon>
        <taxon>Phyllobacteriaceae</taxon>
        <taxon>Mesorhizobium</taxon>
    </lineage>
</organism>
<dbReference type="Proteomes" id="UP001597405">
    <property type="component" value="Unassembled WGS sequence"/>
</dbReference>
<feature type="chain" id="PRO_5045182869" evidence="1">
    <location>
        <begin position="20"/>
        <end position="81"/>
    </location>
</feature>
<evidence type="ECO:0000256" key="1">
    <source>
        <dbReference type="SAM" id="SignalP"/>
    </source>
</evidence>
<keyword evidence="1" id="KW-0732">Signal</keyword>
<dbReference type="EMBL" id="JBHUGZ010000023">
    <property type="protein sequence ID" value="MFD1986807.1"/>
    <property type="molecule type" value="Genomic_DNA"/>
</dbReference>
<gene>
    <name evidence="2" type="ORF">ACFSOZ_30710</name>
</gene>
<feature type="signal peptide" evidence="1">
    <location>
        <begin position="1"/>
        <end position="19"/>
    </location>
</feature>
<sequence>MKKLMIALIALTWVNSAKADGDTDDFAIMELVDALSPNVHYVIIEDDFASRAACERKLSKMKKKGRELRCMEEYMISVPLD</sequence>
<protein>
    <submittedName>
        <fullName evidence="2">Uncharacterized protein</fullName>
    </submittedName>
</protein>
<comment type="caution">
    <text evidence="2">The sequence shown here is derived from an EMBL/GenBank/DDBJ whole genome shotgun (WGS) entry which is preliminary data.</text>
</comment>
<keyword evidence="3" id="KW-1185">Reference proteome</keyword>
<name>A0ABW4UH29_9HYPH</name>
<dbReference type="RefSeq" id="WP_379104295.1">
    <property type="nucleotide sequence ID" value="NZ_JBHUGZ010000023.1"/>
</dbReference>
<proteinExistence type="predicted"/>
<accession>A0ABW4UH29</accession>
<evidence type="ECO:0000313" key="3">
    <source>
        <dbReference type="Proteomes" id="UP001597405"/>
    </source>
</evidence>